<dbReference type="AlphaFoldDB" id="A0A8H6IHU0"/>
<evidence type="ECO:0000313" key="2">
    <source>
        <dbReference type="EMBL" id="KAF6765718.1"/>
    </source>
</evidence>
<evidence type="ECO:0000256" key="1">
    <source>
        <dbReference type="SAM" id="SignalP"/>
    </source>
</evidence>
<keyword evidence="3" id="KW-1185">Reference proteome</keyword>
<name>A0A8H6IHU0_9AGAR</name>
<feature type="signal peptide" evidence="1">
    <location>
        <begin position="1"/>
        <end position="20"/>
    </location>
</feature>
<feature type="chain" id="PRO_5034687063" evidence="1">
    <location>
        <begin position="21"/>
        <end position="198"/>
    </location>
</feature>
<proteinExistence type="predicted"/>
<evidence type="ECO:0000313" key="3">
    <source>
        <dbReference type="Proteomes" id="UP000521943"/>
    </source>
</evidence>
<organism evidence="2 3">
    <name type="scientific">Ephemerocybe angulata</name>
    <dbReference type="NCBI Taxonomy" id="980116"/>
    <lineage>
        <taxon>Eukaryota</taxon>
        <taxon>Fungi</taxon>
        <taxon>Dikarya</taxon>
        <taxon>Basidiomycota</taxon>
        <taxon>Agaricomycotina</taxon>
        <taxon>Agaricomycetes</taxon>
        <taxon>Agaricomycetidae</taxon>
        <taxon>Agaricales</taxon>
        <taxon>Agaricineae</taxon>
        <taxon>Psathyrellaceae</taxon>
        <taxon>Ephemerocybe</taxon>
    </lineage>
</organism>
<comment type="caution">
    <text evidence="2">The sequence shown here is derived from an EMBL/GenBank/DDBJ whole genome shotgun (WGS) entry which is preliminary data.</text>
</comment>
<reference evidence="2 3" key="1">
    <citation type="submission" date="2020-07" db="EMBL/GenBank/DDBJ databases">
        <title>Comparative genomics of pyrophilous fungi reveals a link between fire events and developmental genes.</title>
        <authorList>
            <consortium name="DOE Joint Genome Institute"/>
            <person name="Steindorff A.S."/>
            <person name="Carver A."/>
            <person name="Calhoun S."/>
            <person name="Stillman K."/>
            <person name="Liu H."/>
            <person name="Lipzen A."/>
            <person name="Pangilinan J."/>
            <person name="Labutti K."/>
            <person name="Bruns T.D."/>
            <person name="Grigoriev I.V."/>
        </authorList>
    </citation>
    <scope>NUCLEOTIDE SEQUENCE [LARGE SCALE GENOMIC DNA]</scope>
    <source>
        <strain evidence="2 3">CBS 144469</strain>
    </source>
</reference>
<keyword evidence="1" id="KW-0732">Signal</keyword>
<dbReference type="Proteomes" id="UP000521943">
    <property type="component" value="Unassembled WGS sequence"/>
</dbReference>
<protein>
    <submittedName>
        <fullName evidence="2">Ectomycorrhiza-regulated small secreted protein</fullName>
    </submittedName>
</protein>
<sequence>MKFSGILTAIILVLPAVTLGASISNSANSKRNAALDGDASEYMDVIPPLGYSGYSDLEVRAPGDIQSLEPRQVVEVVAAIGGAIGGILKTILGEVQRDEQGRGEFTQKTVVEGRRLWPTLNWVICHPAHTTRFDGEQGVSWGHSHVEFDIKIGGTIGYEVYWFESGTFERHGDGGFINWAYVGDVTSTSNGGATVTFS</sequence>
<dbReference type="EMBL" id="JACGCI010000002">
    <property type="protein sequence ID" value="KAF6765718.1"/>
    <property type="molecule type" value="Genomic_DNA"/>
</dbReference>
<dbReference type="OrthoDB" id="3685327at2759"/>
<gene>
    <name evidence="2" type="ORF">DFP72DRAFT_1058277</name>
</gene>
<accession>A0A8H6IHU0</accession>